<dbReference type="EMBL" id="BGPR01027081">
    <property type="protein sequence ID" value="GBN97278.1"/>
    <property type="molecule type" value="Genomic_DNA"/>
</dbReference>
<evidence type="ECO:0000313" key="1">
    <source>
        <dbReference type="EMBL" id="GBN97278.1"/>
    </source>
</evidence>
<name>A0A4Y2T9F9_ARAVE</name>
<organism evidence="1 2">
    <name type="scientific">Araneus ventricosus</name>
    <name type="common">Orbweaver spider</name>
    <name type="synonym">Epeira ventricosa</name>
    <dbReference type="NCBI Taxonomy" id="182803"/>
    <lineage>
        <taxon>Eukaryota</taxon>
        <taxon>Metazoa</taxon>
        <taxon>Ecdysozoa</taxon>
        <taxon>Arthropoda</taxon>
        <taxon>Chelicerata</taxon>
        <taxon>Arachnida</taxon>
        <taxon>Araneae</taxon>
        <taxon>Araneomorphae</taxon>
        <taxon>Entelegynae</taxon>
        <taxon>Araneoidea</taxon>
        <taxon>Araneidae</taxon>
        <taxon>Araneus</taxon>
    </lineage>
</organism>
<sequence length="165" mass="18534">MKSFLSLQKFQQDDTQGRAINCQERKEPLFSRKIHSGARNHLSPTSVEWGGLRRDRAHTGNNTKGKQVPEKPSQTFRQILSQMSILGCSYRPPEAQTEENARAAVVTFIVLSDVGCSLVCSHNLQMNLSDVVQGSQSWECIVFKWQIFDVITSKSVKPHRGSSQS</sequence>
<dbReference type="AlphaFoldDB" id="A0A4Y2T9F9"/>
<comment type="caution">
    <text evidence="1">The sequence shown here is derived from an EMBL/GenBank/DDBJ whole genome shotgun (WGS) entry which is preliminary data.</text>
</comment>
<protein>
    <submittedName>
        <fullName evidence="1">Uncharacterized protein</fullName>
    </submittedName>
</protein>
<reference evidence="1 2" key="1">
    <citation type="journal article" date="2019" name="Sci. Rep.">
        <title>Orb-weaving spider Araneus ventricosus genome elucidates the spidroin gene catalogue.</title>
        <authorList>
            <person name="Kono N."/>
            <person name="Nakamura H."/>
            <person name="Ohtoshi R."/>
            <person name="Moran D.A.P."/>
            <person name="Shinohara A."/>
            <person name="Yoshida Y."/>
            <person name="Fujiwara M."/>
            <person name="Mori M."/>
            <person name="Tomita M."/>
            <person name="Arakawa K."/>
        </authorList>
    </citation>
    <scope>NUCLEOTIDE SEQUENCE [LARGE SCALE GENOMIC DNA]</scope>
</reference>
<dbReference type="OrthoDB" id="9884289at2759"/>
<accession>A0A4Y2T9F9</accession>
<evidence type="ECO:0000313" key="2">
    <source>
        <dbReference type="Proteomes" id="UP000499080"/>
    </source>
</evidence>
<dbReference type="Proteomes" id="UP000499080">
    <property type="component" value="Unassembled WGS sequence"/>
</dbReference>
<gene>
    <name evidence="1" type="ORF">AVEN_121678_1</name>
</gene>
<proteinExistence type="predicted"/>
<keyword evidence="2" id="KW-1185">Reference proteome</keyword>